<evidence type="ECO:0000313" key="2">
    <source>
        <dbReference type="Proteomes" id="UP001596170"/>
    </source>
</evidence>
<accession>A0ABW1L3U6</accession>
<protein>
    <submittedName>
        <fullName evidence="1">Uncharacterized protein</fullName>
    </submittedName>
</protein>
<dbReference type="Proteomes" id="UP001596170">
    <property type="component" value="Unassembled WGS sequence"/>
</dbReference>
<evidence type="ECO:0000313" key="1">
    <source>
        <dbReference type="EMBL" id="MFC6037862.1"/>
    </source>
</evidence>
<organism evidence="1 2">
    <name type="scientific">Paenisporosarcina macmurdoensis</name>
    <dbReference type="NCBI Taxonomy" id="212659"/>
    <lineage>
        <taxon>Bacteria</taxon>
        <taxon>Bacillati</taxon>
        <taxon>Bacillota</taxon>
        <taxon>Bacilli</taxon>
        <taxon>Bacillales</taxon>
        <taxon>Caryophanaceae</taxon>
        <taxon>Paenisporosarcina</taxon>
    </lineage>
</organism>
<dbReference type="EMBL" id="JBHSRI010000002">
    <property type="protein sequence ID" value="MFC6037862.1"/>
    <property type="molecule type" value="Genomic_DNA"/>
</dbReference>
<reference evidence="2" key="1">
    <citation type="journal article" date="2019" name="Int. J. Syst. Evol. Microbiol.">
        <title>The Global Catalogue of Microorganisms (GCM) 10K type strain sequencing project: providing services to taxonomists for standard genome sequencing and annotation.</title>
        <authorList>
            <consortium name="The Broad Institute Genomics Platform"/>
            <consortium name="The Broad Institute Genome Sequencing Center for Infectious Disease"/>
            <person name="Wu L."/>
            <person name="Ma J."/>
        </authorList>
    </citation>
    <scope>NUCLEOTIDE SEQUENCE [LARGE SCALE GENOMIC DNA]</scope>
    <source>
        <strain evidence="2">CCUG 54527</strain>
    </source>
</reference>
<keyword evidence="2" id="KW-1185">Reference proteome</keyword>
<gene>
    <name evidence="1" type="ORF">ACFPYN_00215</name>
</gene>
<proteinExistence type="predicted"/>
<sequence>MLNIFIGGFYSHNVMVIRKLGVQYEGKFMNLPQRLLSWKNRAPSWNRNVPNEGLSNRKGFDEVFKK</sequence>
<comment type="caution">
    <text evidence="1">The sequence shown here is derived from an EMBL/GenBank/DDBJ whole genome shotgun (WGS) entry which is preliminary data.</text>
</comment>
<name>A0ABW1L3U6_9BACL</name>
<dbReference type="RefSeq" id="WP_377731855.1">
    <property type="nucleotide sequence ID" value="NZ_JBHSRI010000002.1"/>
</dbReference>